<dbReference type="SMART" id="SM00729">
    <property type="entry name" value="Elp3"/>
    <property type="match status" value="1"/>
</dbReference>
<dbReference type="GO" id="GO:0006783">
    <property type="term" value="P:heme biosynthetic process"/>
    <property type="evidence" value="ECO:0007669"/>
    <property type="project" value="TreeGrafter"/>
</dbReference>
<dbReference type="Proteomes" id="UP000070405">
    <property type="component" value="Unassembled WGS sequence"/>
</dbReference>
<dbReference type="InterPro" id="IPR007197">
    <property type="entry name" value="rSAM"/>
</dbReference>
<dbReference type="InterPro" id="IPR006638">
    <property type="entry name" value="Elp3/MiaA/NifB-like_rSAM"/>
</dbReference>
<dbReference type="Pfam" id="PF04055">
    <property type="entry name" value="Radical_SAM"/>
    <property type="match status" value="1"/>
</dbReference>
<feature type="domain" description="Radical SAM core" evidence="5">
    <location>
        <begin position="122"/>
        <end position="338"/>
    </location>
</feature>
<dbReference type="SUPFAM" id="SSF102114">
    <property type="entry name" value="Radical SAM enzymes"/>
    <property type="match status" value="1"/>
</dbReference>
<dbReference type="InterPro" id="IPR023885">
    <property type="entry name" value="4Fe4S-binding_SPASM_dom"/>
</dbReference>
<evidence type="ECO:0000313" key="7">
    <source>
        <dbReference type="Proteomes" id="UP000070405"/>
    </source>
</evidence>
<protein>
    <recommendedName>
        <fullName evidence="5">Radical SAM core domain-containing protein</fullName>
    </recommendedName>
</protein>
<dbReference type="AlphaFoldDB" id="A0A133VAI7"/>
<dbReference type="InterPro" id="IPR013785">
    <property type="entry name" value="Aldolase_TIM"/>
</dbReference>
<evidence type="ECO:0000256" key="4">
    <source>
        <dbReference type="ARBA" id="ARBA00023014"/>
    </source>
</evidence>
<dbReference type="CDD" id="cd21123">
    <property type="entry name" value="SPASM_MftC-like"/>
    <property type="match status" value="1"/>
</dbReference>
<dbReference type="Pfam" id="PF13186">
    <property type="entry name" value="SPASM"/>
    <property type="match status" value="1"/>
</dbReference>
<keyword evidence="3" id="KW-0408">Iron</keyword>
<dbReference type="PATRIC" id="fig|1698276.3.peg.305"/>
<evidence type="ECO:0000256" key="1">
    <source>
        <dbReference type="ARBA" id="ARBA00022691"/>
    </source>
</evidence>
<dbReference type="SFLD" id="SFLDS00029">
    <property type="entry name" value="Radical_SAM"/>
    <property type="match status" value="1"/>
</dbReference>
<accession>A0A133VAI7</accession>
<keyword evidence="1" id="KW-0949">S-adenosyl-L-methionine</keyword>
<dbReference type="PROSITE" id="PS51918">
    <property type="entry name" value="RADICAL_SAM"/>
    <property type="match status" value="1"/>
</dbReference>
<evidence type="ECO:0000313" key="6">
    <source>
        <dbReference type="EMBL" id="KXB03463.1"/>
    </source>
</evidence>
<organism evidence="6 7">
    <name type="scientific">candidate division MSBL1 archaeon SCGC-AAA261G05</name>
    <dbReference type="NCBI Taxonomy" id="1698276"/>
    <lineage>
        <taxon>Archaea</taxon>
        <taxon>Methanobacteriati</taxon>
        <taxon>Methanobacteriota</taxon>
        <taxon>candidate division MSBL1</taxon>
    </lineage>
</organism>
<dbReference type="EMBL" id="LHYA01000024">
    <property type="protein sequence ID" value="KXB03463.1"/>
    <property type="molecule type" value="Genomic_DNA"/>
</dbReference>
<keyword evidence="4" id="KW-0411">Iron-sulfur</keyword>
<dbReference type="GO" id="GO:0051536">
    <property type="term" value="F:iron-sulfur cluster binding"/>
    <property type="evidence" value="ECO:0007669"/>
    <property type="project" value="UniProtKB-KW"/>
</dbReference>
<dbReference type="Gene3D" id="3.20.20.70">
    <property type="entry name" value="Aldolase class I"/>
    <property type="match status" value="1"/>
</dbReference>
<dbReference type="CDD" id="cd01335">
    <property type="entry name" value="Radical_SAM"/>
    <property type="match status" value="1"/>
</dbReference>
<keyword evidence="2" id="KW-0479">Metal-binding</keyword>
<sequence>MSGAVREESVDVRRRDEAVAGTVQRWLGNPLSRALLRLVTGRTEHGNRLNIALKKYAGEEVPEDLGFRDKLASMLIGFVIGRGSESFGVSPEEMKETLRDPIIRRGIANVIEGIAQYGIQRPYTSVAPFLVVWDYTRLCNLRCKHCYEDASPDADTSEELTTEEAKQVIDEFKEAGIVAIAFSGGEPLSRDDFFEVAKYAKDQGFFVSIATNGTLITREVANKLKDVVEYAEISLDGFEETHDEFRGIEGCWKRTCEGIRNSVEAGIDTCVALTATHYNLDEISELIEFAEKDLGARKAIIFNYIPVRKGREIIDEDLTPQERWGLLEDLYSKLLDEDNPMTLYSTAPQYAAVSWEFAHGPAIATHFTNEAAMQALQGRTKTLAQFLGGCGAGRLYCALEPNGDVEPCVFIPIKVGNIREQSLREIWQNSEVLDKIRDREHLEGCSDCDYKYICGGCRARAYAYYGDLQGPDPSCPENENYWKELKNKT</sequence>
<gene>
    <name evidence="6" type="ORF">AKJ47_02190</name>
</gene>
<dbReference type="PANTHER" id="PTHR11228">
    <property type="entry name" value="RADICAL SAM DOMAIN PROTEIN"/>
    <property type="match status" value="1"/>
</dbReference>
<evidence type="ECO:0000259" key="5">
    <source>
        <dbReference type="PROSITE" id="PS51918"/>
    </source>
</evidence>
<dbReference type="PANTHER" id="PTHR11228:SF7">
    <property type="entry name" value="PQQA PEPTIDE CYCLASE"/>
    <property type="match status" value="1"/>
</dbReference>
<evidence type="ECO:0000256" key="2">
    <source>
        <dbReference type="ARBA" id="ARBA00022723"/>
    </source>
</evidence>
<evidence type="ECO:0000256" key="3">
    <source>
        <dbReference type="ARBA" id="ARBA00023004"/>
    </source>
</evidence>
<comment type="caution">
    <text evidence="6">The sequence shown here is derived from an EMBL/GenBank/DDBJ whole genome shotgun (WGS) entry which is preliminary data.</text>
</comment>
<dbReference type="InterPro" id="IPR058240">
    <property type="entry name" value="rSAM_sf"/>
</dbReference>
<dbReference type="InterPro" id="IPR050377">
    <property type="entry name" value="Radical_SAM_PqqE_MftC-like"/>
</dbReference>
<dbReference type="NCBIfam" id="TIGR04085">
    <property type="entry name" value="rSAM_more_4Fe4S"/>
    <property type="match status" value="1"/>
</dbReference>
<name>A0A133VAI7_9EURY</name>
<dbReference type="GO" id="GO:0046872">
    <property type="term" value="F:metal ion binding"/>
    <property type="evidence" value="ECO:0007669"/>
    <property type="project" value="UniProtKB-KW"/>
</dbReference>
<dbReference type="GO" id="GO:0003824">
    <property type="term" value="F:catalytic activity"/>
    <property type="evidence" value="ECO:0007669"/>
    <property type="project" value="InterPro"/>
</dbReference>
<dbReference type="SFLD" id="SFLDG01386">
    <property type="entry name" value="main_SPASM_domain-containing"/>
    <property type="match status" value="1"/>
</dbReference>
<reference evidence="6 7" key="1">
    <citation type="journal article" date="2016" name="Sci. Rep.">
        <title>Metabolic traits of an uncultured archaeal lineage -MSBL1- from brine pools of the Red Sea.</title>
        <authorList>
            <person name="Mwirichia R."/>
            <person name="Alam I."/>
            <person name="Rashid M."/>
            <person name="Vinu M."/>
            <person name="Ba-Alawi W."/>
            <person name="Anthony Kamau A."/>
            <person name="Kamanda Ngugi D."/>
            <person name="Goker M."/>
            <person name="Klenk H.P."/>
            <person name="Bajic V."/>
            <person name="Stingl U."/>
        </authorList>
    </citation>
    <scope>NUCLEOTIDE SEQUENCE [LARGE SCALE GENOMIC DNA]</scope>
    <source>
        <strain evidence="6">SCGC-AAA261G05</strain>
    </source>
</reference>
<proteinExistence type="predicted"/>
<dbReference type="SFLD" id="SFLDG01067">
    <property type="entry name" value="SPASM/twitch_domain_containing"/>
    <property type="match status" value="1"/>
</dbReference>
<keyword evidence="7" id="KW-1185">Reference proteome</keyword>